<protein>
    <submittedName>
        <fullName evidence="2">Transglutaminase family protein</fullName>
    </submittedName>
</protein>
<dbReference type="InterPro" id="IPR038765">
    <property type="entry name" value="Papain-like_cys_pep_sf"/>
</dbReference>
<dbReference type="SMART" id="SM00460">
    <property type="entry name" value="TGc"/>
    <property type="match status" value="1"/>
</dbReference>
<dbReference type="Pfam" id="PF01841">
    <property type="entry name" value="Transglut_core"/>
    <property type="match status" value="1"/>
</dbReference>
<dbReference type="PANTHER" id="PTHR33490:SF7">
    <property type="entry name" value="BLR2979 PROTEIN"/>
    <property type="match status" value="1"/>
</dbReference>
<reference evidence="2 3" key="1">
    <citation type="submission" date="2022-03" db="EMBL/GenBank/DDBJ databases">
        <title>Complete genome analysis of Roseomonas KG 17.1 : a prolific producer of plant growth promoters.</title>
        <authorList>
            <person name="Saadouli I."/>
            <person name="Najjari A."/>
            <person name="Mosbah A."/>
            <person name="Ouzari H.I."/>
        </authorList>
    </citation>
    <scope>NUCLEOTIDE SEQUENCE [LARGE SCALE GENOMIC DNA]</scope>
    <source>
        <strain evidence="2 3">KG17-1</strain>
    </source>
</reference>
<dbReference type="EMBL" id="JALBUU010000004">
    <property type="protein sequence ID" value="MCI0752738.1"/>
    <property type="molecule type" value="Genomic_DNA"/>
</dbReference>
<organism evidence="2 3">
    <name type="scientific">Teichococcus vastitatis</name>
    <dbReference type="NCBI Taxonomy" id="2307076"/>
    <lineage>
        <taxon>Bacteria</taxon>
        <taxon>Pseudomonadati</taxon>
        <taxon>Pseudomonadota</taxon>
        <taxon>Alphaproteobacteria</taxon>
        <taxon>Acetobacterales</taxon>
        <taxon>Roseomonadaceae</taxon>
        <taxon>Roseomonas</taxon>
    </lineage>
</organism>
<dbReference type="Pfam" id="PF08379">
    <property type="entry name" value="Bact_transglu_N"/>
    <property type="match status" value="1"/>
</dbReference>
<keyword evidence="3" id="KW-1185">Reference proteome</keyword>
<evidence type="ECO:0000313" key="2">
    <source>
        <dbReference type="EMBL" id="MCI0752738.1"/>
    </source>
</evidence>
<dbReference type="SUPFAM" id="SSF54001">
    <property type="entry name" value="Cysteine proteinases"/>
    <property type="match status" value="1"/>
</dbReference>
<dbReference type="PANTHER" id="PTHR33490">
    <property type="entry name" value="BLR5614 PROTEIN-RELATED"/>
    <property type="match status" value="1"/>
</dbReference>
<comment type="caution">
    <text evidence="2">The sequence shown here is derived from an EMBL/GenBank/DDBJ whole genome shotgun (WGS) entry which is preliminary data.</text>
</comment>
<accession>A0ABS9W122</accession>
<evidence type="ECO:0000313" key="3">
    <source>
        <dbReference type="Proteomes" id="UP001201985"/>
    </source>
</evidence>
<evidence type="ECO:0000259" key="1">
    <source>
        <dbReference type="SMART" id="SM00460"/>
    </source>
</evidence>
<dbReference type="InterPro" id="IPR013589">
    <property type="entry name" value="Bac_transglu_N"/>
</dbReference>
<proteinExistence type="predicted"/>
<dbReference type="Proteomes" id="UP001201985">
    <property type="component" value="Unassembled WGS sequence"/>
</dbReference>
<gene>
    <name evidence="2" type="ORF">MON41_03020</name>
</gene>
<dbReference type="RefSeq" id="WP_241792512.1">
    <property type="nucleotide sequence ID" value="NZ_JALBUU010000004.1"/>
</dbReference>
<feature type="domain" description="Transglutaminase-like" evidence="1">
    <location>
        <begin position="171"/>
        <end position="242"/>
    </location>
</feature>
<dbReference type="InterPro" id="IPR002931">
    <property type="entry name" value="Transglutaminase-like"/>
</dbReference>
<name>A0ABS9W122_9PROT</name>
<sequence length="295" mass="32497">MIWRVRHTTGYRYARPVDLASHMLHLTPRDLAWQRVLWHRLRCTPEPARISHSRDHFGNPVTWLFMEQPHDTFEVVTEAEVEVVPQPLPRAADTLRWEAVVQAARRDPAAAEFTFPSPLLPETPGATAYAAACFPPGQPVLAGLLALNGRVHRDFLFRGGATSISTPVSEVLARREGVCQDFTHLMVCGLRGLGLPARYMSGYIRTRPPPGEARRIGADQSHAWVAAWLGAEHGWVDLDPTNDLLVSTEHVALGWGRDFGDVSPLRGIILGGGRHSLHVGVNLRPAADAVDDPPG</sequence>
<dbReference type="Gene3D" id="3.10.620.30">
    <property type="match status" value="1"/>
</dbReference>